<organism evidence="2 3">
    <name type="scientific">Agrilactobacillus composti DSM 18527 = JCM 14202</name>
    <dbReference type="NCBI Taxonomy" id="1423734"/>
    <lineage>
        <taxon>Bacteria</taxon>
        <taxon>Bacillati</taxon>
        <taxon>Bacillota</taxon>
        <taxon>Bacilli</taxon>
        <taxon>Lactobacillales</taxon>
        <taxon>Lactobacillaceae</taxon>
        <taxon>Agrilactobacillus</taxon>
    </lineage>
</organism>
<name>X0PSS5_9LACO</name>
<reference evidence="2 3" key="1">
    <citation type="journal article" date="2015" name="Genome Announc.">
        <title>Expanding the biotechnology potential of lactobacilli through comparative genomics of 213 strains and associated genera.</title>
        <authorList>
            <person name="Sun Z."/>
            <person name="Harris H.M."/>
            <person name="McCann A."/>
            <person name="Guo C."/>
            <person name="Argimon S."/>
            <person name="Zhang W."/>
            <person name="Yang X."/>
            <person name="Jeffery I.B."/>
            <person name="Cooney J.C."/>
            <person name="Kagawa T.F."/>
            <person name="Liu W."/>
            <person name="Song Y."/>
            <person name="Salvetti E."/>
            <person name="Wrobel A."/>
            <person name="Rasinkangas P."/>
            <person name="Parkhill J."/>
            <person name="Rea M.C."/>
            <person name="O'Sullivan O."/>
            <person name="Ritari J."/>
            <person name="Douillard F.P."/>
            <person name="Paul Ross R."/>
            <person name="Yang R."/>
            <person name="Briner A.E."/>
            <person name="Felis G.E."/>
            <person name="de Vos W.M."/>
            <person name="Barrangou R."/>
            <person name="Klaenhammer T.R."/>
            <person name="Caufield P.W."/>
            <person name="Cui Y."/>
            <person name="Zhang H."/>
            <person name="O'Toole P.W."/>
        </authorList>
    </citation>
    <scope>NUCLEOTIDE SEQUENCE [LARGE SCALE GENOMIC DNA]</scope>
    <source>
        <strain evidence="2 3">DSM 18527</strain>
    </source>
</reference>
<dbReference type="PATRIC" id="fig|1423734.3.peg.3374"/>
<evidence type="ECO:0000256" key="1">
    <source>
        <dbReference type="SAM" id="Phobius"/>
    </source>
</evidence>
<keyword evidence="1" id="KW-0812">Transmembrane</keyword>
<protein>
    <submittedName>
        <fullName evidence="2">Uncharacterized protein</fullName>
    </submittedName>
</protein>
<keyword evidence="3" id="KW-1185">Reference proteome</keyword>
<sequence length="135" mass="14938">MTKRSKFGIGICVGGILIAFSILMIHFLTYGIFLGNVIGYDFNQFVKTHNAQAIEKVTQQPLVTKYLVQHRTDKLIEYPDVQGTTRSGGLYVVGAYRKSMVTLTAQLDAKHSNFLLPCYNIVKVDVIPPGINSGT</sequence>
<dbReference type="AlphaFoldDB" id="X0PSS5"/>
<proteinExistence type="predicted"/>
<gene>
    <name evidence="2" type="ORF">FC83_GL003322</name>
</gene>
<accession>X0PSS5</accession>
<feature type="transmembrane region" description="Helical" evidence="1">
    <location>
        <begin position="7"/>
        <end position="33"/>
    </location>
</feature>
<keyword evidence="1" id="KW-1133">Transmembrane helix</keyword>
<dbReference type="Proteomes" id="UP000051236">
    <property type="component" value="Unassembled WGS sequence"/>
</dbReference>
<dbReference type="RefSeq" id="WP_035453364.1">
    <property type="nucleotide sequence ID" value="NZ_AZGA01000057.1"/>
</dbReference>
<comment type="caution">
    <text evidence="2">The sequence shown here is derived from an EMBL/GenBank/DDBJ whole genome shotgun (WGS) entry which is preliminary data.</text>
</comment>
<evidence type="ECO:0000313" key="2">
    <source>
        <dbReference type="EMBL" id="KRM33238.1"/>
    </source>
</evidence>
<evidence type="ECO:0000313" key="3">
    <source>
        <dbReference type="Proteomes" id="UP000051236"/>
    </source>
</evidence>
<dbReference type="EMBL" id="AZGA01000057">
    <property type="protein sequence ID" value="KRM33238.1"/>
    <property type="molecule type" value="Genomic_DNA"/>
</dbReference>
<dbReference type="STRING" id="1423734.FC83_GL003322"/>
<keyword evidence="1" id="KW-0472">Membrane</keyword>